<reference evidence="2 3" key="1">
    <citation type="submission" date="2019-01" db="EMBL/GenBank/DDBJ databases">
        <title>High-quality-draft genome sequences of five non-tuberculosis mycobacteriaceae isolated from a nosocomial environment.</title>
        <authorList>
            <person name="Tiago I."/>
            <person name="Alarico S."/>
            <person name="Pereira S.G."/>
            <person name="Coelho C."/>
            <person name="Maranha A."/>
            <person name="Empadinhas N."/>
        </authorList>
    </citation>
    <scope>NUCLEOTIDE SEQUENCE [LARGE SCALE GENOMIC DNA]</scope>
    <source>
        <strain evidence="2 3">24AIII</strain>
    </source>
</reference>
<evidence type="ECO:0000313" key="3">
    <source>
        <dbReference type="Proteomes" id="UP000294929"/>
    </source>
</evidence>
<gene>
    <name evidence="2" type="ORF">EUA03_24835</name>
</gene>
<dbReference type="AlphaFoldDB" id="A0A4R5W7I8"/>
<accession>A0A4R5W7I8</accession>
<evidence type="ECO:0000256" key="1">
    <source>
        <dbReference type="SAM" id="MobiDB-lite"/>
    </source>
</evidence>
<comment type="caution">
    <text evidence="2">The sequence shown here is derived from an EMBL/GenBank/DDBJ whole genome shotgun (WGS) entry which is preliminary data.</text>
</comment>
<dbReference type="RefSeq" id="WP_133428243.1">
    <property type="nucleotide sequence ID" value="NZ_SDLO01000032.1"/>
</dbReference>
<sequence>MARSAEAREMLAALNSELAASSRRRGVQLEWSASETAILGLISATIDRKSGLSREYGRCESLSLKVKLSAELRQLETQLARLLKQVKPDADVPAAAPRMSPTSRKAQTAANARWERERRAQG</sequence>
<dbReference type="EMBL" id="SDLO01000032">
    <property type="protein sequence ID" value="TDK84747.1"/>
    <property type="molecule type" value="Genomic_DNA"/>
</dbReference>
<feature type="region of interest" description="Disordered" evidence="1">
    <location>
        <begin position="89"/>
        <end position="122"/>
    </location>
</feature>
<dbReference type="Proteomes" id="UP000294929">
    <property type="component" value="Unassembled WGS sequence"/>
</dbReference>
<feature type="compositionally biased region" description="Basic and acidic residues" evidence="1">
    <location>
        <begin position="113"/>
        <end position="122"/>
    </location>
</feature>
<evidence type="ECO:0000313" key="2">
    <source>
        <dbReference type="EMBL" id="TDK84747.1"/>
    </source>
</evidence>
<protein>
    <submittedName>
        <fullName evidence="2">Uncharacterized protein</fullName>
    </submittedName>
</protein>
<organism evidence="2 3">
    <name type="scientific">Mycolicibacterium mucogenicum</name>
    <name type="common">Mycobacterium mucogenicum</name>
    <dbReference type="NCBI Taxonomy" id="56689"/>
    <lineage>
        <taxon>Bacteria</taxon>
        <taxon>Bacillati</taxon>
        <taxon>Actinomycetota</taxon>
        <taxon>Actinomycetes</taxon>
        <taxon>Mycobacteriales</taxon>
        <taxon>Mycobacteriaceae</taxon>
        <taxon>Mycolicibacterium</taxon>
    </lineage>
</organism>
<name>A0A4R5W7I8_MYCMU</name>
<proteinExistence type="predicted"/>